<evidence type="ECO:0000256" key="18">
    <source>
        <dbReference type="ARBA" id="ARBA00023163"/>
    </source>
</evidence>
<dbReference type="InterPro" id="IPR035993">
    <property type="entry name" value="Notch-like_dom_sf"/>
</dbReference>
<dbReference type="InterPro" id="IPR010660">
    <property type="entry name" value="Notch_NOD_dom"/>
</dbReference>
<dbReference type="PRINTS" id="PR01983">
    <property type="entry name" value="NOTCH"/>
</dbReference>
<evidence type="ECO:0000256" key="15">
    <source>
        <dbReference type="ARBA" id="ARBA00023136"/>
    </source>
</evidence>
<keyword evidence="6 22" id="KW-0245">EGF-like domain</keyword>
<dbReference type="PROSITE" id="PS01187">
    <property type="entry name" value="EGF_CA"/>
    <property type="match status" value="1"/>
</dbReference>
<sequence>MHSFWVALLLGSLIAAAGAQLFGGSCSDGNNCRHGTCVTGPIENTFWCRCQDGFGGDFCERRCTLECGDREKCSFDANGKEKCSCQGVECLRLRNVSTSNPCNGNPCNNGKCIPYNDGFMCICNDGFGGSYCDTGHDHCVDNMCQAGSKCVNQMNGYYCDCPTGRAGQFCERFNCNEMSGICNHGTCVDSPLSDKHFDCSCEPGFEGELCNMDKNECIVEDICLNNGTCINLPGSFRCQCPRGFSGKFCESRVDMCLFHKCENGGSCVHTERQEPVCQCKNGFVGKRCQEACPSGFGGERCDLPLHSPVCARNGGSCSNGGRCIRGFCVCPPDFVGNNCELRRNSLTKENSCASDPCMNHATCTDVDAHIGYVCTCQPGFEGDICERRTDFCAENPCANGGKCSQTRSTFSCSCPSGFRGERCDEKEKMSCGRNPCVNDGICVRVGDTAKCDCPYGFTGLKCEDRVVLTEPKESLIRNICEKRRCSLLSGNGHCDEECNQAACDFDGGDCSGGQNPFSKCPYALKCADVFANGVCNQECNNEECLYDGMDCMSAVVRCPAKIRKHCAARFGDGNCDPECNSIGCGFDGGDCAVNRTEVTILTDIRLKIQIDPVEFQSSGGQTLMEISTALRATVRIQRDEEGPLVFEWDGNDELGRLSMDVKKLTNLSVLSTRIRRIRSIDLYSMRGIVLYLEVEEICQFDCRFTTAQSVVDLISAGLAKTNGRTSLGLPITEAMVASPRRTDTSGWTRNQILLIVVISFLAFGTVVAGVIVKSNEPERSRKRKMVNAPVWMPPMDPAVEKSTRRNQSNHSSQRSLIESNGYYGGGGTKRHCGEYGKGMEYGVGQYDQIYPQTLANGFTGDFGAGAVVNEAHDSMKNIEFPPEEITLHQQASGPENITVPLTHESVNQMDCKYKRRVLHWLAANARGKPEDVITAEAVQCISAGADVNARDIDENTPLMLAVKARRVRLAVVLMRAGGNPTIYNSSERSALHEAVVNKDVRMLTILLTDKRLCKEIDELDRNGMTALMLVARSDGDYQVEMAKLLLSKGAKIDADGASRKDSEIYKGRTALHYAALVGNMSVLEFLVSRNSNKDKQDEAGKTPLMLAAKEGHEKAVKFLVDKDASLTTADAMDKTAAQLAQGNYHYEIAEYLRNMVVVRNRERQNALRQQVKVITTNGGLAKAGRVTFKTVKRAASQKPPAYSTSSSSRESNHLTPPPSDGSFSSPSPHYLHTTSSTPTALESSPEYGYHSDITPTTFMWNSTPSPYPDTTYIHPMVPTHPYSQTELMNNSFYC</sequence>
<dbReference type="SMART" id="SM01339">
    <property type="entry name" value="NODP"/>
    <property type="match status" value="1"/>
</dbReference>
<dbReference type="PROSITE" id="PS50297">
    <property type="entry name" value="ANK_REP_REGION"/>
    <property type="match status" value="2"/>
</dbReference>
<dbReference type="SMART" id="SM00004">
    <property type="entry name" value="NL"/>
    <property type="match status" value="3"/>
</dbReference>
<dbReference type="SMART" id="SM00248">
    <property type="entry name" value="ANK"/>
    <property type="match status" value="5"/>
</dbReference>
<keyword evidence="12" id="KW-1133">Transmembrane helix</keyword>
<dbReference type="PRINTS" id="PR01452">
    <property type="entry name" value="LNOTCHREPEAT"/>
</dbReference>
<feature type="disulfide bond" evidence="22">
    <location>
        <begin position="50"/>
        <end position="59"/>
    </location>
</feature>
<accession>A0A8R1DQT0</accession>
<feature type="disulfide bond" evidence="22">
    <location>
        <begin position="414"/>
        <end position="423"/>
    </location>
</feature>
<dbReference type="FunFam" id="2.10.25.10:FF:000185">
    <property type="entry name" value="basement membrane-specific heparan sulfate proteoglycan core protein-like"/>
    <property type="match status" value="1"/>
</dbReference>
<comment type="caution">
    <text evidence="22">Lacks conserved residue(s) required for the propagation of feature annotation.</text>
</comment>
<dbReference type="Pfam" id="PF00023">
    <property type="entry name" value="Ank"/>
    <property type="match status" value="1"/>
</dbReference>
<dbReference type="InterPro" id="IPR018097">
    <property type="entry name" value="EGF_Ca-bd_CS"/>
</dbReference>
<dbReference type="GO" id="GO:0005509">
    <property type="term" value="F:calcium ion binding"/>
    <property type="evidence" value="ECO:0007669"/>
    <property type="project" value="InterPro"/>
</dbReference>
<reference evidence="27" key="2">
    <citation type="submission" date="2022-06" db="UniProtKB">
        <authorList>
            <consortium name="EnsemblMetazoa"/>
        </authorList>
    </citation>
    <scope>IDENTIFICATION</scope>
    <source>
        <strain evidence="27">DF5081</strain>
    </source>
</reference>
<dbReference type="PROSITE" id="PS01186">
    <property type="entry name" value="EGF_2"/>
    <property type="match status" value="6"/>
</dbReference>
<feature type="disulfide bond" evidence="22">
    <location>
        <begin position="123"/>
        <end position="132"/>
    </location>
</feature>
<keyword evidence="13" id="KW-0805">Transcription regulation</keyword>
<feature type="domain" description="EGF-like" evidence="25">
    <location>
        <begin position="213"/>
        <end position="250"/>
    </location>
</feature>
<dbReference type="Pfam" id="PF12796">
    <property type="entry name" value="Ank_2"/>
    <property type="match status" value="1"/>
</dbReference>
<dbReference type="InterPro" id="IPR036770">
    <property type="entry name" value="Ankyrin_rpt-contain_sf"/>
</dbReference>
<dbReference type="InterPro" id="IPR000152">
    <property type="entry name" value="EGF-type_Asp/Asn_hydroxyl_site"/>
</dbReference>
<keyword evidence="17" id="KW-0010">Activator</keyword>
<keyword evidence="16 22" id="KW-1015">Disulfide bond</keyword>
<feature type="compositionally biased region" description="Low complexity" evidence="23">
    <location>
        <begin position="805"/>
        <end position="815"/>
    </location>
</feature>
<dbReference type="GO" id="GO:0007219">
    <property type="term" value="P:Notch signaling pathway"/>
    <property type="evidence" value="ECO:0007669"/>
    <property type="project" value="UniProtKB-KW"/>
</dbReference>
<feature type="domain" description="LNR" evidence="26">
    <location>
        <begin position="520"/>
        <end position="561"/>
    </location>
</feature>
<feature type="chain" id="PRO_5035888895" evidence="24">
    <location>
        <begin position="20"/>
        <end position="1294"/>
    </location>
</feature>
<feature type="domain" description="EGF-like" evidence="25">
    <location>
        <begin position="348"/>
        <end position="386"/>
    </location>
</feature>
<dbReference type="Gene3D" id="3.30.300.320">
    <property type="match status" value="1"/>
</dbReference>
<evidence type="ECO:0000256" key="23">
    <source>
        <dbReference type="SAM" id="MobiDB-lite"/>
    </source>
</evidence>
<evidence type="ECO:0000256" key="14">
    <source>
        <dbReference type="ARBA" id="ARBA00023043"/>
    </source>
</evidence>
<dbReference type="InterPro" id="IPR000742">
    <property type="entry name" value="EGF"/>
</dbReference>
<evidence type="ECO:0000256" key="3">
    <source>
        <dbReference type="ARBA" id="ARBA00005847"/>
    </source>
</evidence>
<dbReference type="GO" id="GO:0048513">
    <property type="term" value="P:animal organ development"/>
    <property type="evidence" value="ECO:0007669"/>
    <property type="project" value="UniProtKB-ARBA"/>
</dbReference>
<dbReference type="PROSITE" id="PS00010">
    <property type="entry name" value="ASX_HYDROXYL"/>
    <property type="match status" value="2"/>
</dbReference>
<keyword evidence="10" id="KW-0221">Differentiation</keyword>
<keyword evidence="20" id="KW-0539">Nucleus</keyword>
<dbReference type="SUPFAM" id="SSF48403">
    <property type="entry name" value="Ankyrin repeat"/>
    <property type="match status" value="1"/>
</dbReference>
<dbReference type="PANTHER" id="PTHR12916:SF9">
    <property type="entry name" value="NEUROGENIC LOCUS NOTCH HOMOLOG PROTEIN 1-RELATED"/>
    <property type="match status" value="1"/>
</dbReference>
<keyword evidence="4" id="KW-0217">Developmental protein</keyword>
<keyword evidence="5" id="KW-1003">Cell membrane</keyword>
<keyword evidence="18" id="KW-0804">Transcription</keyword>
<dbReference type="Pfam" id="PF07684">
    <property type="entry name" value="NODP"/>
    <property type="match status" value="1"/>
</dbReference>
<evidence type="ECO:0000256" key="4">
    <source>
        <dbReference type="ARBA" id="ARBA00022473"/>
    </source>
</evidence>
<feature type="repeat" description="ANK" evidence="21">
    <location>
        <begin position="1022"/>
        <end position="1057"/>
    </location>
</feature>
<dbReference type="OMA" id="ACPQVHT"/>
<keyword evidence="14 21" id="KW-0040">ANK repeat</keyword>
<evidence type="ECO:0000256" key="24">
    <source>
        <dbReference type="SAM" id="SignalP"/>
    </source>
</evidence>
<feature type="domain" description="EGF-like" evidence="25">
    <location>
        <begin position="388"/>
        <end position="424"/>
    </location>
</feature>
<evidence type="ECO:0000256" key="7">
    <source>
        <dbReference type="ARBA" id="ARBA00022692"/>
    </source>
</evidence>
<dbReference type="PANTHER" id="PTHR12916">
    <property type="entry name" value="CYTOCHROME C OXIDASE POLYPEPTIDE VIC-2"/>
    <property type="match status" value="1"/>
</dbReference>
<dbReference type="GO" id="GO:0061629">
    <property type="term" value="F:RNA polymerase II-specific DNA-binding transcription factor binding"/>
    <property type="evidence" value="ECO:0007669"/>
    <property type="project" value="UniProtKB-ARBA"/>
</dbReference>
<evidence type="ECO:0000259" key="25">
    <source>
        <dbReference type="PROSITE" id="PS50026"/>
    </source>
</evidence>
<dbReference type="GO" id="GO:0005886">
    <property type="term" value="C:plasma membrane"/>
    <property type="evidence" value="ECO:0007669"/>
    <property type="project" value="UniProtKB-SubCell"/>
</dbReference>
<dbReference type="EnsemblMetazoa" id="CJA09628.1">
    <property type="protein sequence ID" value="CJA09628.1"/>
    <property type="gene ID" value="WBGene00128831"/>
</dbReference>
<dbReference type="InterPro" id="IPR001881">
    <property type="entry name" value="EGF-like_Ca-bd_dom"/>
</dbReference>
<feature type="compositionally biased region" description="Polar residues" evidence="23">
    <location>
        <begin position="1232"/>
        <end position="1242"/>
    </location>
</feature>
<feature type="repeat" description="ANK" evidence="21">
    <location>
        <begin position="953"/>
        <end position="985"/>
    </location>
</feature>
<evidence type="ECO:0000256" key="21">
    <source>
        <dbReference type="PROSITE-ProRule" id="PRU00023"/>
    </source>
</evidence>
<feature type="disulfide bond" evidence="22">
    <location>
        <begin position="240"/>
        <end position="249"/>
    </location>
</feature>
<feature type="domain" description="EGF-like" evidence="25">
    <location>
        <begin position="427"/>
        <end position="463"/>
    </location>
</feature>
<dbReference type="PROSITE" id="PS50258">
    <property type="entry name" value="LNR"/>
    <property type="match status" value="3"/>
</dbReference>
<dbReference type="PROSITE" id="PS50026">
    <property type="entry name" value="EGF_3"/>
    <property type="match status" value="10"/>
</dbReference>
<feature type="domain" description="EGF-like" evidence="25">
    <location>
        <begin position="306"/>
        <end position="340"/>
    </location>
</feature>
<organism evidence="27 28">
    <name type="scientific">Caenorhabditis japonica</name>
    <dbReference type="NCBI Taxonomy" id="281687"/>
    <lineage>
        <taxon>Eukaryota</taxon>
        <taxon>Metazoa</taxon>
        <taxon>Ecdysozoa</taxon>
        <taxon>Nematoda</taxon>
        <taxon>Chromadorea</taxon>
        <taxon>Rhabditida</taxon>
        <taxon>Rhabditina</taxon>
        <taxon>Rhabditomorpha</taxon>
        <taxon>Rhabditoidea</taxon>
        <taxon>Rhabditidae</taxon>
        <taxon>Peloderinae</taxon>
        <taxon>Caenorhabditis</taxon>
    </lineage>
</organism>
<keyword evidence="9" id="KW-0677">Repeat</keyword>
<feature type="disulfide bond" evidence="22">
    <location>
        <begin position="279"/>
        <end position="288"/>
    </location>
</feature>
<evidence type="ECO:0000256" key="11">
    <source>
        <dbReference type="ARBA" id="ARBA00022976"/>
    </source>
</evidence>
<dbReference type="FunFam" id="3.30.300.320:FF:000001">
    <property type="entry name" value="Neurogenic locus notch 1"/>
    <property type="match status" value="1"/>
</dbReference>
<dbReference type="PROSITE" id="PS00022">
    <property type="entry name" value="EGF_1"/>
    <property type="match status" value="10"/>
</dbReference>
<feature type="domain" description="LNR" evidence="26">
    <location>
        <begin position="480"/>
        <end position="516"/>
    </location>
</feature>
<dbReference type="CDD" id="cd00054">
    <property type="entry name" value="EGF_CA"/>
    <property type="match status" value="5"/>
</dbReference>
<comment type="subcellular location">
    <subcellularLocation>
        <location evidence="2">Cell membrane</location>
        <topology evidence="2">Single-pass type I membrane protein</topology>
    </subcellularLocation>
    <subcellularLocation>
        <location evidence="1">Nucleus</location>
    </subcellularLocation>
</comment>
<dbReference type="Pfam" id="PF00066">
    <property type="entry name" value="Notch"/>
    <property type="match status" value="3"/>
</dbReference>
<dbReference type="GO" id="GO:0090575">
    <property type="term" value="C:RNA polymerase II transcription regulator complex"/>
    <property type="evidence" value="ECO:0007669"/>
    <property type="project" value="UniProtKB-ARBA"/>
</dbReference>
<dbReference type="InterPro" id="IPR000800">
    <property type="entry name" value="Notch_dom"/>
</dbReference>
<dbReference type="Pfam" id="PF06816">
    <property type="entry name" value="NOD"/>
    <property type="match status" value="1"/>
</dbReference>
<feature type="repeat" description="ANK" evidence="21">
    <location>
        <begin position="1066"/>
        <end position="1098"/>
    </location>
</feature>
<feature type="disulfide bond" evidence="22">
    <location>
        <begin position="357"/>
        <end position="374"/>
    </location>
</feature>
<evidence type="ECO:0000256" key="22">
    <source>
        <dbReference type="PROSITE-ProRule" id="PRU00076"/>
    </source>
</evidence>
<dbReference type="Proteomes" id="UP000005237">
    <property type="component" value="Unassembled WGS sequence"/>
</dbReference>
<dbReference type="SMART" id="SM00181">
    <property type="entry name" value="EGF"/>
    <property type="match status" value="10"/>
</dbReference>
<proteinExistence type="inferred from homology"/>
<keyword evidence="19" id="KW-0325">Glycoprotein</keyword>
<dbReference type="PROSITE" id="PS50088">
    <property type="entry name" value="ANK_REPEAT"/>
    <property type="match status" value="4"/>
</dbReference>
<feature type="region of interest" description="Disordered" evidence="23">
    <location>
        <begin position="1191"/>
        <end position="1248"/>
    </location>
</feature>
<evidence type="ECO:0000256" key="12">
    <source>
        <dbReference type="ARBA" id="ARBA00022989"/>
    </source>
</evidence>
<dbReference type="GO" id="GO:0040024">
    <property type="term" value="P:dauer larval development"/>
    <property type="evidence" value="ECO:0007669"/>
    <property type="project" value="UniProtKB-ARBA"/>
</dbReference>
<evidence type="ECO:0000256" key="13">
    <source>
        <dbReference type="ARBA" id="ARBA00023015"/>
    </source>
</evidence>
<dbReference type="FunFam" id="2.10.25.10:FF:000255">
    <property type="entry name" value="Sushi, nidogen and EGF-like domains 1"/>
    <property type="match status" value="1"/>
</dbReference>
<feature type="disulfide bond" evidence="22">
    <location>
        <begin position="453"/>
        <end position="462"/>
    </location>
</feature>
<feature type="disulfide bond" evidence="22">
    <location>
        <begin position="102"/>
        <end position="112"/>
    </location>
</feature>
<feature type="disulfide bond" evidence="22">
    <location>
        <begin position="376"/>
        <end position="385"/>
    </location>
</feature>
<name>A0A8R1DQT0_CAEJA</name>
<dbReference type="Pfam" id="PF12661">
    <property type="entry name" value="hEGF"/>
    <property type="match status" value="2"/>
</dbReference>
<keyword evidence="15" id="KW-0472">Membrane</keyword>
<dbReference type="FunFam" id="2.10.25.10:FF:000471">
    <property type="entry name" value="Protein lin-12"/>
    <property type="match status" value="1"/>
</dbReference>
<feature type="signal peptide" evidence="24">
    <location>
        <begin position="1"/>
        <end position="19"/>
    </location>
</feature>
<feature type="region of interest" description="Disordered" evidence="23">
    <location>
        <begin position="778"/>
        <end position="823"/>
    </location>
</feature>
<dbReference type="InterPro" id="IPR002110">
    <property type="entry name" value="Ankyrin_rpt"/>
</dbReference>
<evidence type="ECO:0000256" key="16">
    <source>
        <dbReference type="ARBA" id="ARBA00023157"/>
    </source>
</evidence>
<dbReference type="GO" id="GO:0001708">
    <property type="term" value="P:cell fate specification"/>
    <property type="evidence" value="ECO:0007669"/>
    <property type="project" value="UniProtKB-ARBA"/>
</dbReference>
<dbReference type="SMART" id="SM01338">
    <property type="entry name" value="NOD"/>
    <property type="match status" value="1"/>
</dbReference>
<feature type="domain" description="EGF-like" evidence="25">
    <location>
        <begin position="98"/>
        <end position="133"/>
    </location>
</feature>
<dbReference type="Pfam" id="PF00008">
    <property type="entry name" value="EGF"/>
    <property type="match status" value="6"/>
</dbReference>
<keyword evidence="8 24" id="KW-0732">Signal</keyword>
<dbReference type="SUPFAM" id="SSF57196">
    <property type="entry name" value="EGF/Laminin"/>
    <property type="match status" value="8"/>
</dbReference>
<evidence type="ECO:0000256" key="20">
    <source>
        <dbReference type="ARBA" id="ARBA00023242"/>
    </source>
</evidence>
<evidence type="ECO:0000256" key="10">
    <source>
        <dbReference type="ARBA" id="ARBA00022782"/>
    </source>
</evidence>
<feature type="domain" description="EGF-like" evidence="25">
    <location>
        <begin position="252"/>
        <end position="289"/>
    </location>
</feature>
<dbReference type="Gene3D" id="1.25.40.20">
    <property type="entry name" value="Ankyrin repeat-containing domain"/>
    <property type="match status" value="1"/>
</dbReference>
<evidence type="ECO:0000256" key="19">
    <source>
        <dbReference type="ARBA" id="ARBA00023180"/>
    </source>
</evidence>
<dbReference type="SUPFAM" id="SSF90193">
    <property type="entry name" value="Notch domain"/>
    <property type="match status" value="3"/>
</dbReference>
<dbReference type="GO" id="GO:0022611">
    <property type="term" value="P:dormancy process"/>
    <property type="evidence" value="ECO:0007669"/>
    <property type="project" value="UniProtKB-ARBA"/>
</dbReference>
<comment type="similarity">
    <text evidence="3">Belongs to the NOTCH family.</text>
</comment>
<feature type="domain" description="EGF-like" evidence="25">
    <location>
        <begin position="135"/>
        <end position="171"/>
    </location>
</feature>
<evidence type="ECO:0000256" key="1">
    <source>
        <dbReference type="ARBA" id="ARBA00004123"/>
    </source>
</evidence>
<evidence type="ECO:0000259" key="26">
    <source>
        <dbReference type="PROSITE" id="PS50258"/>
    </source>
</evidence>
<feature type="disulfide bond" evidence="22">
    <location>
        <begin position="161"/>
        <end position="170"/>
    </location>
</feature>
<protein>
    <submittedName>
        <fullName evidence="27">Uncharacterized protein</fullName>
    </submittedName>
</protein>
<keyword evidence="11" id="KW-0914">Notch signaling pathway</keyword>
<evidence type="ECO:0000256" key="2">
    <source>
        <dbReference type="ARBA" id="ARBA00004251"/>
    </source>
</evidence>
<evidence type="ECO:0000256" key="8">
    <source>
        <dbReference type="ARBA" id="ARBA00022729"/>
    </source>
</evidence>
<reference evidence="28" key="1">
    <citation type="submission" date="2010-08" db="EMBL/GenBank/DDBJ databases">
        <authorList>
            <consortium name="Caenorhabditis japonica Sequencing Consortium"/>
            <person name="Wilson R.K."/>
        </authorList>
    </citation>
    <scope>NUCLEOTIDE SEQUENCE [LARGE SCALE GENOMIC DNA]</scope>
    <source>
        <strain evidence="28">DF5081</strain>
    </source>
</reference>
<keyword evidence="28" id="KW-1185">Reference proteome</keyword>
<feature type="domain" description="EGF-like" evidence="25">
    <location>
        <begin position="22"/>
        <end position="60"/>
    </location>
</feature>
<evidence type="ECO:0000256" key="5">
    <source>
        <dbReference type="ARBA" id="ARBA00022475"/>
    </source>
</evidence>
<feature type="domain" description="EGF-like" evidence="25">
    <location>
        <begin position="178"/>
        <end position="211"/>
    </location>
</feature>
<evidence type="ECO:0000256" key="6">
    <source>
        <dbReference type="ARBA" id="ARBA00022536"/>
    </source>
</evidence>
<feature type="disulfide bond" evidence="22">
    <location>
        <begin position="201"/>
        <end position="210"/>
    </location>
</feature>
<dbReference type="Gene3D" id="2.10.25.10">
    <property type="entry name" value="Laminin"/>
    <property type="match status" value="9"/>
</dbReference>
<dbReference type="InterPro" id="IPR011656">
    <property type="entry name" value="Notch_NODP_dom"/>
</dbReference>
<evidence type="ECO:0000313" key="28">
    <source>
        <dbReference type="Proteomes" id="UP000005237"/>
    </source>
</evidence>
<evidence type="ECO:0000313" key="27">
    <source>
        <dbReference type="EnsemblMetazoa" id="CJA09628.1"/>
    </source>
</evidence>
<keyword evidence="7" id="KW-0812">Transmembrane</keyword>
<dbReference type="SMART" id="SM00179">
    <property type="entry name" value="EGF_CA"/>
    <property type="match status" value="8"/>
</dbReference>
<feature type="repeat" description="ANK" evidence="21">
    <location>
        <begin position="1099"/>
        <end position="1131"/>
    </location>
</feature>
<evidence type="ECO:0000256" key="17">
    <source>
        <dbReference type="ARBA" id="ARBA00023159"/>
    </source>
</evidence>
<dbReference type="GO" id="GO:0005112">
    <property type="term" value="F:Notch binding"/>
    <property type="evidence" value="ECO:0007669"/>
    <property type="project" value="TreeGrafter"/>
</dbReference>
<evidence type="ECO:0000256" key="9">
    <source>
        <dbReference type="ARBA" id="ARBA00022737"/>
    </source>
</evidence>
<dbReference type="InterPro" id="IPR013032">
    <property type="entry name" value="EGF-like_CS"/>
</dbReference>
<dbReference type="Gene3D" id="3.30.70.3310">
    <property type="match status" value="1"/>
</dbReference>
<feature type="domain" description="LNR" evidence="26">
    <location>
        <begin position="565"/>
        <end position="591"/>
    </location>
</feature>
<feature type="disulfide bond" evidence="22">
    <location>
        <begin position="330"/>
        <end position="339"/>
    </location>
</feature>